<dbReference type="InterPro" id="IPR025714">
    <property type="entry name" value="Methyltranfer_dom"/>
</dbReference>
<feature type="domain" description="Methyltransferase" evidence="1">
    <location>
        <begin position="45"/>
        <end position="151"/>
    </location>
</feature>
<dbReference type="Pfam" id="PF13847">
    <property type="entry name" value="Methyltransf_31"/>
    <property type="match status" value="1"/>
</dbReference>
<accession>A0A497JGD8</accession>
<proteinExistence type="predicted"/>
<name>A0A497JGD8_9ARCH</name>
<evidence type="ECO:0000259" key="1">
    <source>
        <dbReference type="Pfam" id="PF13847"/>
    </source>
</evidence>
<reference evidence="2 3" key="1">
    <citation type="submission" date="2018-06" db="EMBL/GenBank/DDBJ databases">
        <title>Extensive metabolic versatility and redundancy in microbially diverse, dynamic hydrothermal sediments.</title>
        <authorList>
            <person name="Dombrowski N."/>
            <person name="Teske A."/>
            <person name="Baker B.J."/>
        </authorList>
    </citation>
    <scope>NUCLEOTIDE SEQUENCE [LARGE SCALE GENOMIC DNA]</scope>
    <source>
        <strain evidence="2">B9_G13</strain>
    </source>
</reference>
<dbReference type="PANTHER" id="PTHR43861">
    <property type="entry name" value="TRANS-ACONITATE 2-METHYLTRANSFERASE-RELATED"/>
    <property type="match status" value="1"/>
</dbReference>
<evidence type="ECO:0000313" key="3">
    <source>
        <dbReference type="Proteomes" id="UP000277633"/>
    </source>
</evidence>
<dbReference type="PANTHER" id="PTHR43861:SF1">
    <property type="entry name" value="TRANS-ACONITATE 2-METHYLTRANSFERASE"/>
    <property type="match status" value="1"/>
</dbReference>
<dbReference type="Gene3D" id="3.40.50.150">
    <property type="entry name" value="Vaccinia Virus protein VP39"/>
    <property type="match status" value="1"/>
</dbReference>
<feature type="non-terminal residue" evidence="2">
    <location>
        <position position="157"/>
    </location>
</feature>
<dbReference type="AlphaFoldDB" id="A0A497JGD8"/>
<dbReference type="SUPFAM" id="SSF53335">
    <property type="entry name" value="S-adenosyl-L-methionine-dependent methyltransferases"/>
    <property type="match status" value="1"/>
</dbReference>
<organism evidence="2 3">
    <name type="scientific">Candidatus Iainarchaeum sp</name>
    <dbReference type="NCBI Taxonomy" id="3101447"/>
    <lineage>
        <taxon>Archaea</taxon>
        <taxon>Candidatus Iainarchaeota</taxon>
        <taxon>Candidatus Iainarchaeia</taxon>
        <taxon>Candidatus Iainarchaeales</taxon>
        <taxon>Candidatus Iainarchaeaceae</taxon>
        <taxon>Candidatus Iainarchaeum</taxon>
    </lineage>
</organism>
<dbReference type="EMBL" id="QMWO01000029">
    <property type="protein sequence ID" value="RLG70008.1"/>
    <property type="molecule type" value="Genomic_DNA"/>
</dbReference>
<gene>
    <name evidence="2" type="ORF">DRO07_01200</name>
</gene>
<protein>
    <recommendedName>
        <fullName evidence="1">Methyltransferase domain-containing protein</fullName>
    </recommendedName>
</protein>
<dbReference type="CDD" id="cd02440">
    <property type="entry name" value="AdoMet_MTases"/>
    <property type="match status" value="1"/>
</dbReference>
<dbReference type="InterPro" id="IPR029063">
    <property type="entry name" value="SAM-dependent_MTases_sf"/>
</dbReference>
<dbReference type="Proteomes" id="UP000277633">
    <property type="component" value="Unassembled WGS sequence"/>
</dbReference>
<evidence type="ECO:0000313" key="2">
    <source>
        <dbReference type="EMBL" id="RLG70008.1"/>
    </source>
</evidence>
<comment type="caution">
    <text evidence="2">The sequence shown here is derived from an EMBL/GenBank/DDBJ whole genome shotgun (WGS) entry which is preliminary data.</text>
</comment>
<sequence length="157" mass="17885">MSSEQIRDFYERFPYPSKKIKSTKALYNNVAWLTALVDKKPNGFKKNERILDAGCGTAEFTCGFALGKAEVLGIDISERSLAKAKALARRFNLKNVSFKRMDILSNNLPEEYFDYIFAIGVLHHTENPKQAFSKLIRLLKPGGFIVIGLYNRYSRIP</sequence>